<sequence precursor="true">MPNLAHHLRRAAAWVILLGSATAAPAQSVGLPAPRLLTTMPMGGKAGTTVEVAVTGEHLDDAGDLTFSDPRITAKRKPDAGDRYTVTIAPDCPVGLYEARVTTRLGVSSARVFAVGSLAEVTVTTPNRTLATALELPLNSVCNGAVADRAIDYFTFQARKGQRVVIDCAARGIDSKLNATVIVGDAAGRDLLVERRGGAIDFAVPADGKYTIKLHELTYKGGPAFYYRLGVWEQPAGTSVVRQPSTQAVNAFSWPPVGLPVQAATAEVEPNDGGRPQRVTLPCDVAGGFFPAADVDVYEFEAKKGETWWVEVASERFGLPTDPAVLVQRVVKGEKGAPDTLADVLELSDIPSPVRVSSNGYAYDGPPYNAGTADVLGKLVVPADGLYRLQLTDLFGGTRSVPGHTYRLVIRRAAPDFALVAWPLHMELRNGDRNALSKPLSLRGGATMALEVVALRRDGFDAPIELAMDNLPPGVTAHGLTIPAGKSHGMMLVTARADAPRGFTNATFVGRGTVAGQAVTRPCRLATVAWPIPDSWGEIPSPRLLADVPVSVSGIDLAPLTITAKAPVLEATAGTKLTVPLVHRRTSEFSGDKIPMKAVGAGFEKAPAFELPIQADKSEVVFDLKALNVPPGEYRVSFLGGGVVKYRHQPEAVARVEAASQKMLLEVKALEAEVKRVADDAQRAPPEKKEQMARTLTATTARMKAATAALTATQQQLTRAKSAAQPRDIADIIVCEPFTIRVRPAEKK</sequence>
<evidence type="ECO:0000256" key="2">
    <source>
        <dbReference type="SAM" id="SignalP"/>
    </source>
</evidence>
<dbReference type="Proteomes" id="UP000319576">
    <property type="component" value="Chromosome"/>
</dbReference>
<feature type="chain" id="PRO_5021913950" description="Serine protease" evidence="2">
    <location>
        <begin position="27"/>
        <end position="748"/>
    </location>
</feature>
<dbReference type="RefSeq" id="WP_202920684.1">
    <property type="nucleotide sequence ID" value="NZ_CP036273.1"/>
</dbReference>
<feature type="signal peptide" evidence="2">
    <location>
        <begin position="1"/>
        <end position="26"/>
    </location>
</feature>
<dbReference type="KEGG" id="uli:ETAA1_11310"/>
<protein>
    <recommendedName>
        <fullName evidence="5">Serine protease</fullName>
    </recommendedName>
</protein>
<keyword evidence="2" id="KW-0732">Signal</keyword>
<dbReference type="AlphaFoldDB" id="A0A517XNY8"/>
<keyword evidence="1" id="KW-0175">Coiled coil</keyword>
<reference evidence="3 4" key="1">
    <citation type="submission" date="2019-02" db="EMBL/GenBank/DDBJ databases">
        <title>Deep-cultivation of Planctomycetes and their phenomic and genomic characterization uncovers novel biology.</title>
        <authorList>
            <person name="Wiegand S."/>
            <person name="Jogler M."/>
            <person name="Boedeker C."/>
            <person name="Pinto D."/>
            <person name="Vollmers J."/>
            <person name="Rivas-Marin E."/>
            <person name="Kohn T."/>
            <person name="Peeters S.H."/>
            <person name="Heuer A."/>
            <person name="Rast P."/>
            <person name="Oberbeckmann S."/>
            <person name="Bunk B."/>
            <person name="Jeske O."/>
            <person name="Meyerdierks A."/>
            <person name="Storesund J.E."/>
            <person name="Kallscheuer N."/>
            <person name="Luecker S."/>
            <person name="Lage O.M."/>
            <person name="Pohl T."/>
            <person name="Merkel B.J."/>
            <person name="Hornburger P."/>
            <person name="Mueller R.-W."/>
            <person name="Bruemmer F."/>
            <person name="Labrenz M."/>
            <person name="Spormann A.M."/>
            <person name="Op den Camp H."/>
            <person name="Overmann J."/>
            <person name="Amann R."/>
            <person name="Jetten M.S.M."/>
            <person name="Mascher T."/>
            <person name="Medema M.H."/>
            <person name="Devos D.P."/>
            <person name="Kaster A.-K."/>
            <person name="Ovreas L."/>
            <person name="Rohde M."/>
            <person name="Galperin M.Y."/>
            <person name="Jogler C."/>
        </authorList>
    </citation>
    <scope>NUCLEOTIDE SEQUENCE [LARGE SCALE GENOMIC DNA]</scope>
    <source>
        <strain evidence="3 4">ETA_A1</strain>
    </source>
</reference>
<gene>
    <name evidence="3" type="ORF">ETAA1_11310</name>
</gene>
<evidence type="ECO:0008006" key="5">
    <source>
        <dbReference type="Google" id="ProtNLM"/>
    </source>
</evidence>
<evidence type="ECO:0000313" key="4">
    <source>
        <dbReference type="Proteomes" id="UP000319576"/>
    </source>
</evidence>
<dbReference type="Gene3D" id="2.60.120.380">
    <property type="match status" value="1"/>
</dbReference>
<accession>A0A517XNY8</accession>
<organism evidence="3 4">
    <name type="scientific">Urbifossiella limnaea</name>
    <dbReference type="NCBI Taxonomy" id="2528023"/>
    <lineage>
        <taxon>Bacteria</taxon>
        <taxon>Pseudomonadati</taxon>
        <taxon>Planctomycetota</taxon>
        <taxon>Planctomycetia</taxon>
        <taxon>Gemmatales</taxon>
        <taxon>Gemmataceae</taxon>
        <taxon>Urbifossiella</taxon>
    </lineage>
</organism>
<feature type="coiled-coil region" evidence="1">
    <location>
        <begin position="653"/>
        <end position="680"/>
    </location>
</feature>
<evidence type="ECO:0000256" key="1">
    <source>
        <dbReference type="SAM" id="Coils"/>
    </source>
</evidence>
<evidence type="ECO:0000313" key="3">
    <source>
        <dbReference type="EMBL" id="QDU19227.1"/>
    </source>
</evidence>
<proteinExistence type="predicted"/>
<keyword evidence="4" id="KW-1185">Reference proteome</keyword>
<dbReference type="EMBL" id="CP036273">
    <property type="protein sequence ID" value="QDU19227.1"/>
    <property type="molecule type" value="Genomic_DNA"/>
</dbReference>
<name>A0A517XNY8_9BACT</name>